<keyword evidence="3" id="KW-1185">Reference proteome</keyword>
<dbReference type="InterPro" id="IPR040976">
    <property type="entry name" value="Pkinase_fungal"/>
</dbReference>
<dbReference type="OMA" id="HYDGREM"/>
<sequence length="322" mass="36467">MSGVLRPTMAPKLDVGFVDDPRVTKRSRCQWSQILVPGELKNDPKYDGTPGIIGRSRCAAGRATTCWKAHCETDESRRPLVVKDSWQYPERAEEGELLQEAVAREVRNVARYYHHETVRVDNVDDDVVPIQRGLDIPTVKKGKKGLAGCIEGYMSLHDKAGLIQCDISLRNLMVNEDQDNNPSWPAFLIDLGLAIKVQRDGSSGARGKTGTRAFMSIGVLYGEKHCYMHNLESFFWVLFWNCVHYDGREMKRPSTSSTELANVKKGLISDEEDILRTAADNFTPYYESLAPCVNRLRRLVFPDGQRWKKLNPKLPQNTIEIL</sequence>
<dbReference type="VEuPathDB" id="FungiDB:MGYG_03250"/>
<evidence type="ECO:0000313" key="2">
    <source>
        <dbReference type="EMBL" id="EFR00247.1"/>
    </source>
</evidence>
<dbReference type="Proteomes" id="UP000002669">
    <property type="component" value="Unassembled WGS sequence"/>
</dbReference>
<dbReference type="OrthoDB" id="4173870at2759"/>
<dbReference type="InterPro" id="IPR011009">
    <property type="entry name" value="Kinase-like_dom_sf"/>
</dbReference>
<keyword evidence="2" id="KW-0418">Kinase</keyword>
<dbReference type="HOGENOM" id="CLU_005513_0_1_1"/>
<dbReference type="InParanoid" id="E4URN7"/>
<dbReference type="GeneID" id="10031039"/>
<name>E4URN7_ARTGP</name>
<dbReference type="EMBL" id="DS989823">
    <property type="protein sequence ID" value="EFR00247.1"/>
    <property type="molecule type" value="Genomic_DNA"/>
</dbReference>
<dbReference type="GO" id="GO:0016301">
    <property type="term" value="F:kinase activity"/>
    <property type="evidence" value="ECO:0007669"/>
    <property type="project" value="UniProtKB-KW"/>
</dbReference>
<accession>E4URN7</accession>
<gene>
    <name evidence="2" type="ORF">MGYG_03250</name>
</gene>
<dbReference type="eggNOG" id="ENOG502S5WB">
    <property type="taxonomic scope" value="Eukaryota"/>
</dbReference>
<dbReference type="Pfam" id="PF17667">
    <property type="entry name" value="Pkinase_fungal"/>
    <property type="match status" value="2"/>
</dbReference>
<evidence type="ECO:0000259" key="1">
    <source>
        <dbReference type="Pfam" id="PF17667"/>
    </source>
</evidence>
<dbReference type="RefSeq" id="XP_003175729.1">
    <property type="nucleotide sequence ID" value="XM_003175681.1"/>
</dbReference>
<dbReference type="PANTHER" id="PTHR38248">
    <property type="entry name" value="FUNK1 6"/>
    <property type="match status" value="1"/>
</dbReference>
<feature type="domain" description="Fungal-type protein kinase" evidence="1">
    <location>
        <begin position="53"/>
        <end position="139"/>
    </location>
</feature>
<dbReference type="AlphaFoldDB" id="E4URN7"/>
<keyword evidence="2" id="KW-0808">Transferase</keyword>
<proteinExistence type="predicted"/>
<dbReference type="STRING" id="535722.E4URN7"/>
<dbReference type="SUPFAM" id="SSF56112">
    <property type="entry name" value="Protein kinase-like (PK-like)"/>
    <property type="match status" value="1"/>
</dbReference>
<dbReference type="PANTHER" id="PTHR38248:SF2">
    <property type="entry name" value="FUNK1 11"/>
    <property type="match status" value="1"/>
</dbReference>
<dbReference type="Gene3D" id="1.10.510.10">
    <property type="entry name" value="Transferase(Phosphotransferase) domain 1"/>
    <property type="match status" value="1"/>
</dbReference>
<organism evidence="3">
    <name type="scientific">Arthroderma gypseum (strain ATCC MYA-4604 / CBS 118893)</name>
    <name type="common">Microsporum gypseum</name>
    <dbReference type="NCBI Taxonomy" id="535722"/>
    <lineage>
        <taxon>Eukaryota</taxon>
        <taxon>Fungi</taxon>
        <taxon>Dikarya</taxon>
        <taxon>Ascomycota</taxon>
        <taxon>Pezizomycotina</taxon>
        <taxon>Eurotiomycetes</taxon>
        <taxon>Eurotiomycetidae</taxon>
        <taxon>Onygenales</taxon>
        <taxon>Arthrodermataceae</taxon>
        <taxon>Nannizzia</taxon>
    </lineage>
</organism>
<evidence type="ECO:0000313" key="3">
    <source>
        <dbReference type="Proteomes" id="UP000002669"/>
    </source>
</evidence>
<protein>
    <submittedName>
        <fullName evidence="2">FunK1 protein kinase</fullName>
    </submittedName>
</protein>
<feature type="domain" description="Fungal-type protein kinase" evidence="1">
    <location>
        <begin position="145"/>
        <end position="242"/>
    </location>
</feature>
<reference evidence="3" key="1">
    <citation type="journal article" date="2012" name="MBio">
        <title>Comparative genome analysis of Trichophyton rubrum and related dermatophytes reveals candidate genes involved in infection.</title>
        <authorList>
            <person name="Martinez D.A."/>
            <person name="Oliver B.G."/>
            <person name="Graeser Y."/>
            <person name="Goldberg J.M."/>
            <person name="Li W."/>
            <person name="Martinez-Rossi N.M."/>
            <person name="Monod M."/>
            <person name="Shelest E."/>
            <person name="Barton R.C."/>
            <person name="Birch E."/>
            <person name="Brakhage A.A."/>
            <person name="Chen Z."/>
            <person name="Gurr S.J."/>
            <person name="Heiman D."/>
            <person name="Heitman J."/>
            <person name="Kosti I."/>
            <person name="Rossi A."/>
            <person name="Saif S."/>
            <person name="Samalova M."/>
            <person name="Saunders C.W."/>
            <person name="Shea T."/>
            <person name="Summerbell R.C."/>
            <person name="Xu J."/>
            <person name="Young S."/>
            <person name="Zeng Q."/>
            <person name="Birren B.W."/>
            <person name="Cuomo C.A."/>
            <person name="White T.C."/>
        </authorList>
    </citation>
    <scope>NUCLEOTIDE SEQUENCE [LARGE SCALE GENOMIC DNA]</scope>
    <source>
        <strain evidence="3">ATCC MYA-4604 / CBS 118893</strain>
    </source>
</reference>